<dbReference type="AlphaFoldDB" id="A0AA40FZZ7"/>
<gene>
    <name evidence="2" type="ORF">K0M31_002844</name>
</gene>
<dbReference type="Proteomes" id="UP001177670">
    <property type="component" value="Unassembled WGS sequence"/>
</dbReference>
<organism evidence="2 3">
    <name type="scientific">Melipona bicolor</name>
    <dbReference type="NCBI Taxonomy" id="60889"/>
    <lineage>
        <taxon>Eukaryota</taxon>
        <taxon>Metazoa</taxon>
        <taxon>Ecdysozoa</taxon>
        <taxon>Arthropoda</taxon>
        <taxon>Hexapoda</taxon>
        <taxon>Insecta</taxon>
        <taxon>Pterygota</taxon>
        <taxon>Neoptera</taxon>
        <taxon>Endopterygota</taxon>
        <taxon>Hymenoptera</taxon>
        <taxon>Apocrita</taxon>
        <taxon>Aculeata</taxon>
        <taxon>Apoidea</taxon>
        <taxon>Anthophila</taxon>
        <taxon>Apidae</taxon>
        <taxon>Melipona</taxon>
    </lineage>
</organism>
<keyword evidence="3" id="KW-1185">Reference proteome</keyword>
<evidence type="ECO:0000313" key="3">
    <source>
        <dbReference type="Proteomes" id="UP001177670"/>
    </source>
</evidence>
<evidence type="ECO:0000256" key="1">
    <source>
        <dbReference type="SAM" id="MobiDB-lite"/>
    </source>
</evidence>
<reference evidence="2" key="1">
    <citation type="submission" date="2021-10" db="EMBL/GenBank/DDBJ databases">
        <title>Melipona bicolor Genome sequencing and assembly.</title>
        <authorList>
            <person name="Araujo N.S."/>
            <person name="Arias M.C."/>
        </authorList>
    </citation>
    <scope>NUCLEOTIDE SEQUENCE</scope>
    <source>
        <strain evidence="2">USP_2M_L1-L4_2017</strain>
        <tissue evidence="2">Whole body</tissue>
    </source>
</reference>
<feature type="compositionally biased region" description="Basic and acidic residues" evidence="1">
    <location>
        <begin position="80"/>
        <end position="91"/>
    </location>
</feature>
<comment type="caution">
    <text evidence="2">The sequence shown here is derived from an EMBL/GenBank/DDBJ whole genome shotgun (WGS) entry which is preliminary data.</text>
</comment>
<name>A0AA40FZZ7_9HYME</name>
<evidence type="ECO:0000313" key="2">
    <source>
        <dbReference type="EMBL" id="KAK1128380.1"/>
    </source>
</evidence>
<accession>A0AA40FZZ7</accession>
<sequence>MKMPGNYRIQNFSSSRDIATILKQIRTNTTAAQEEDNICSGESFWLLATILEKTDSPDTKEGRRKRERDGNNTISTNEVTGEKGRDDKGKSWESGWFF</sequence>
<proteinExistence type="predicted"/>
<dbReference type="EMBL" id="JAHYIQ010000010">
    <property type="protein sequence ID" value="KAK1128380.1"/>
    <property type="molecule type" value="Genomic_DNA"/>
</dbReference>
<feature type="region of interest" description="Disordered" evidence="1">
    <location>
        <begin position="56"/>
        <end position="98"/>
    </location>
</feature>
<protein>
    <submittedName>
        <fullName evidence="2">Uncharacterized protein</fullName>
    </submittedName>
</protein>